<dbReference type="Proteomes" id="UP000242146">
    <property type="component" value="Unassembled WGS sequence"/>
</dbReference>
<proteinExistence type="predicted"/>
<evidence type="ECO:0000313" key="2">
    <source>
        <dbReference type="EMBL" id="ORX62829.1"/>
    </source>
</evidence>
<gene>
    <name evidence="2" type="ORF">DM01DRAFT_1379446</name>
</gene>
<dbReference type="EMBL" id="MCGT01000001">
    <property type="protein sequence ID" value="ORX62829.1"/>
    <property type="molecule type" value="Genomic_DNA"/>
</dbReference>
<dbReference type="OrthoDB" id="2534759at2759"/>
<name>A0A1X2GXL1_9FUNG</name>
<feature type="compositionally biased region" description="Polar residues" evidence="1">
    <location>
        <begin position="256"/>
        <end position="265"/>
    </location>
</feature>
<sequence length="486" mass="54582">MLQSDDTPVEAGQASESPSSSSQRHSPCPEDVVRATSPPGRRYLKPVNGIQVKGFARSAQRRSSVVTLGSIERLQHFYAKKDLVINKIGTLGFKKGEPLPEEDEEDDWTVDAKEPPPLWKDWDVETNLDALLATCFQDIQHALAVWALVTGPNSSMSTVSLDSESSSSSSCSTRSDLGMVPSFPVLPLVESVTKMIRSVKTYSLYRHDLPLDKLSRLRQASLALLSTIKDMEDRYRKGSSQDHPSQGDQDAATKPTGKSSPTQSEPGFLYQPPYFDHLGDERQAILDYLAVVEKNVLTPSHRRHHLAARRRQTSFTQEIRDLIISASASEASSSDGEVDDDEVSLHASTTPSISWFTPGCYEDDALGRYHAFLTDHYSEPIPSPHEDEDLFWEALTYDEQRYKRTGLTPLFFMQLGRASCCARCTTRWLDDPIDLLDLFTKFIKTPRGYIVPSRISTFLLLHVNFDSSWYFSHSTRCKSPRKPILE</sequence>
<organism evidence="2 3">
    <name type="scientific">Hesseltinella vesiculosa</name>
    <dbReference type="NCBI Taxonomy" id="101127"/>
    <lineage>
        <taxon>Eukaryota</taxon>
        <taxon>Fungi</taxon>
        <taxon>Fungi incertae sedis</taxon>
        <taxon>Mucoromycota</taxon>
        <taxon>Mucoromycotina</taxon>
        <taxon>Mucoromycetes</taxon>
        <taxon>Mucorales</taxon>
        <taxon>Cunninghamellaceae</taxon>
        <taxon>Hesseltinella</taxon>
    </lineage>
</organism>
<dbReference type="STRING" id="101127.A0A1X2GXL1"/>
<feature type="region of interest" description="Disordered" evidence="1">
    <location>
        <begin position="1"/>
        <end position="45"/>
    </location>
</feature>
<feature type="compositionally biased region" description="Low complexity" evidence="1">
    <location>
        <begin position="15"/>
        <end position="26"/>
    </location>
</feature>
<evidence type="ECO:0000313" key="3">
    <source>
        <dbReference type="Proteomes" id="UP000242146"/>
    </source>
</evidence>
<dbReference type="AlphaFoldDB" id="A0A1X2GXL1"/>
<comment type="caution">
    <text evidence="2">The sequence shown here is derived from an EMBL/GenBank/DDBJ whole genome shotgun (WGS) entry which is preliminary data.</text>
</comment>
<accession>A0A1X2GXL1</accession>
<reference evidence="2 3" key="1">
    <citation type="submission" date="2016-07" db="EMBL/GenBank/DDBJ databases">
        <title>Pervasive Adenine N6-methylation of Active Genes in Fungi.</title>
        <authorList>
            <consortium name="DOE Joint Genome Institute"/>
            <person name="Mondo S.J."/>
            <person name="Dannebaum R.O."/>
            <person name="Kuo R.C."/>
            <person name="Labutti K."/>
            <person name="Haridas S."/>
            <person name="Kuo A."/>
            <person name="Salamov A."/>
            <person name="Ahrendt S.R."/>
            <person name="Lipzen A."/>
            <person name="Sullivan W."/>
            <person name="Andreopoulos W.B."/>
            <person name="Clum A."/>
            <person name="Lindquist E."/>
            <person name="Daum C."/>
            <person name="Ramamoorthy G.K."/>
            <person name="Gryganskyi A."/>
            <person name="Culley D."/>
            <person name="Magnuson J.K."/>
            <person name="James T.Y."/>
            <person name="O'Malley M.A."/>
            <person name="Stajich J.E."/>
            <person name="Spatafora J.W."/>
            <person name="Visel A."/>
            <person name="Grigoriev I.V."/>
        </authorList>
    </citation>
    <scope>NUCLEOTIDE SEQUENCE [LARGE SCALE GENOMIC DNA]</scope>
    <source>
        <strain evidence="2 3">NRRL 3301</strain>
    </source>
</reference>
<evidence type="ECO:0000256" key="1">
    <source>
        <dbReference type="SAM" id="MobiDB-lite"/>
    </source>
</evidence>
<dbReference type="PANTHER" id="PTHR38702:SF1">
    <property type="entry name" value="CALPONIN-HOMOLOGY (CH) DOMAIN-CONTAINING PROTEIN"/>
    <property type="match status" value="1"/>
</dbReference>
<keyword evidence="3" id="KW-1185">Reference proteome</keyword>
<dbReference type="PANTHER" id="PTHR38702">
    <property type="entry name" value="CALPONIN-HOMOLOGY (CH) DOMAIN-CONTAINING PROTEIN"/>
    <property type="match status" value="1"/>
</dbReference>
<protein>
    <submittedName>
        <fullName evidence="2">Uncharacterized protein</fullName>
    </submittedName>
</protein>
<feature type="region of interest" description="Disordered" evidence="1">
    <location>
        <begin position="233"/>
        <end position="272"/>
    </location>
</feature>